<gene>
    <name evidence="2" type="ORF">PGLA2088_LOCUS10637</name>
</gene>
<reference evidence="2" key="1">
    <citation type="submission" date="2021-02" db="EMBL/GenBank/DDBJ databases">
        <authorList>
            <person name="Dougan E. K."/>
            <person name="Rhodes N."/>
            <person name="Thang M."/>
            <person name="Chan C."/>
        </authorList>
    </citation>
    <scope>NUCLEOTIDE SEQUENCE</scope>
</reference>
<feature type="non-terminal residue" evidence="2">
    <location>
        <position position="1"/>
    </location>
</feature>
<feature type="non-terminal residue" evidence="2">
    <location>
        <position position="115"/>
    </location>
</feature>
<dbReference type="AlphaFoldDB" id="A0A813IQ72"/>
<accession>A0A813IQ72</accession>
<feature type="compositionally biased region" description="Basic residues" evidence="1">
    <location>
        <begin position="99"/>
        <end position="115"/>
    </location>
</feature>
<sequence length="115" mass="12800">FDTPEYQDEMGRKRDRRSVGAMVKAVEEAVLPEFGLAADDEGLKAMTAKIWLYGCCDPEIYGLAEDVARLSCVRLSGHLPWVAPSPKDNAVASAPVQKSHQRAATRRRRASDRRQ</sequence>
<organism evidence="2 3">
    <name type="scientific">Polarella glacialis</name>
    <name type="common">Dinoflagellate</name>
    <dbReference type="NCBI Taxonomy" id="89957"/>
    <lineage>
        <taxon>Eukaryota</taxon>
        <taxon>Sar</taxon>
        <taxon>Alveolata</taxon>
        <taxon>Dinophyceae</taxon>
        <taxon>Suessiales</taxon>
        <taxon>Suessiaceae</taxon>
        <taxon>Polarella</taxon>
    </lineage>
</organism>
<proteinExistence type="predicted"/>
<feature type="region of interest" description="Disordered" evidence="1">
    <location>
        <begin position="84"/>
        <end position="115"/>
    </location>
</feature>
<dbReference type="Proteomes" id="UP000626109">
    <property type="component" value="Unassembled WGS sequence"/>
</dbReference>
<evidence type="ECO:0000313" key="2">
    <source>
        <dbReference type="EMBL" id="CAE8653815.1"/>
    </source>
</evidence>
<name>A0A813IQ72_POLGL</name>
<protein>
    <submittedName>
        <fullName evidence="2">Uncharacterized protein</fullName>
    </submittedName>
</protein>
<evidence type="ECO:0000256" key="1">
    <source>
        <dbReference type="SAM" id="MobiDB-lite"/>
    </source>
</evidence>
<evidence type="ECO:0000313" key="3">
    <source>
        <dbReference type="Proteomes" id="UP000626109"/>
    </source>
</evidence>
<comment type="caution">
    <text evidence="2">The sequence shown here is derived from an EMBL/GenBank/DDBJ whole genome shotgun (WGS) entry which is preliminary data.</text>
</comment>
<dbReference type="EMBL" id="CAJNNW010011991">
    <property type="protein sequence ID" value="CAE8653815.1"/>
    <property type="molecule type" value="Genomic_DNA"/>
</dbReference>